<organism evidence="9">
    <name type="scientific">Sesamum radiatum</name>
    <name type="common">Black benniseed</name>
    <dbReference type="NCBI Taxonomy" id="300843"/>
    <lineage>
        <taxon>Eukaryota</taxon>
        <taxon>Viridiplantae</taxon>
        <taxon>Streptophyta</taxon>
        <taxon>Embryophyta</taxon>
        <taxon>Tracheophyta</taxon>
        <taxon>Spermatophyta</taxon>
        <taxon>Magnoliopsida</taxon>
        <taxon>eudicotyledons</taxon>
        <taxon>Gunneridae</taxon>
        <taxon>Pentapetalae</taxon>
        <taxon>asterids</taxon>
        <taxon>lamiids</taxon>
        <taxon>Lamiales</taxon>
        <taxon>Pedaliaceae</taxon>
        <taxon>Sesamum</taxon>
    </lineage>
</organism>
<keyword evidence="4" id="KW-0645">Protease</keyword>
<protein>
    <submittedName>
        <fullName evidence="9">Retrovirus-related Pol polyprotein from transposon RE1</fullName>
    </submittedName>
</protein>
<dbReference type="PROSITE" id="PS51767">
    <property type="entry name" value="PEPTIDASE_A1"/>
    <property type="match status" value="1"/>
</dbReference>
<dbReference type="InterPro" id="IPR034161">
    <property type="entry name" value="Pepsin-like_plant"/>
</dbReference>
<keyword evidence="3" id="KW-0964">Secreted</keyword>
<dbReference type="CDD" id="cd09272">
    <property type="entry name" value="RNase_HI_RT_Ty1"/>
    <property type="match status" value="1"/>
</dbReference>
<evidence type="ECO:0000259" key="8">
    <source>
        <dbReference type="PROSITE" id="PS51767"/>
    </source>
</evidence>
<dbReference type="Pfam" id="PF14541">
    <property type="entry name" value="TAXi_C"/>
    <property type="match status" value="1"/>
</dbReference>
<reference evidence="9" key="2">
    <citation type="journal article" date="2024" name="Plant">
        <title>Genomic evolution and insights into agronomic trait innovations of Sesamum species.</title>
        <authorList>
            <person name="Miao H."/>
            <person name="Wang L."/>
            <person name="Qu L."/>
            <person name="Liu H."/>
            <person name="Sun Y."/>
            <person name="Le M."/>
            <person name="Wang Q."/>
            <person name="Wei S."/>
            <person name="Zheng Y."/>
            <person name="Lin W."/>
            <person name="Duan Y."/>
            <person name="Cao H."/>
            <person name="Xiong S."/>
            <person name="Wang X."/>
            <person name="Wei L."/>
            <person name="Li C."/>
            <person name="Ma Q."/>
            <person name="Ju M."/>
            <person name="Zhao R."/>
            <person name="Li G."/>
            <person name="Mu C."/>
            <person name="Tian Q."/>
            <person name="Mei H."/>
            <person name="Zhang T."/>
            <person name="Gao T."/>
            <person name="Zhang H."/>
        </authorList>
    </citation>
    <scope>NUCLEOTIDE SEQUENCE</scope>
    <source>
        <strain evidence="9">G02</strain>
    </source>
</reference>
<dbReference type="GO" id="GO:0004190">
    <property type="term" value="F:aspartic-type endopeptidase activity"/>
    <property type="evidence" value="ECO:0007669"/>
    <property type="project" value="UniProtKB-KW"/>
</dbReference>
<dbReference type="GO" id="GO:0005576">
    <property type="term" value="C:extracellular region"/>
    <property type="evidence" value="ECO:0007669"/>
    <property type="project" value="UniProtKB-SubCell"/>
</dbReference>
<dbReference type="PROSITE" id="PS00141">
    <property type="entry name" value="ASP_PROTEASE"/>
    <property type="match status" value="1"/>
</dbReference>
<dbReference type="SUPFAM" id="SSF50630">
    <property type="entry name" value="Acid proteases"/>
    <property type="match status" value="1"/>
</dbReference>
<accession>A0AAW2VMN5</accession>
<dbReference type="InterPro" id="IPR043502">
    <property type="entry name" value="DNA/RNA_pol_sf"/>
</dbReference>
<evidence type="ECO:0000256" key="5">
    <source>
        <dbReference type="ARBA" id="ARBA00022750"/>
    </source>
</evidence>
<dbReference type="InterPro" id="IPR021109">
    <property type="entry name" value="Peptidase_aspartic_dom_sf"/>
</dbReference>
<evidence type="ECO:0000256" key="1">
    <source>
        <dbReference type="ARBA" id="ARBA00004613"/>
    </source>
</evidence>
<name>A0AAW2VMN5_SESRA</name>
<dbReference type="AlphaFoldDB" id="A0AAW2VMN5"/>
<evidence type="ECO:0000256" key="7">
    <source>
        <dbReference type="ARBA" id="ARBA00023180"/>
    </source>
</evidence>
<dbReference type="InterPro" id="IPR032799">
    <property type="entry name" value="TAXi_C"/>
</dbReference>
<evidence type="ECO:0000313" key="9">
    <source>
        <dbReference type="EMBL" id="KAL0429360.1"/>
    </source>
</evidence>
<dbReference type="PANTHER" id="PTHR11439:SF517">
    <property type="entry name" value="CYSTEINE-RICH RLK (RECEPTOR-LIKE PROTEIN KINASE) 8"/>
    <property type="match status" value="1"/>
</dbReference>
<sequence length="587" mass="65640">MANSSNGCEKSAFLNGTLEEEVYVNQPEGFSVIGHENKVLKLKKALYGLKQAPRAWYSRLDNYLQKNGFSRCLHEYALYVKKDKGDILYICIYVDDLILTGSNQHMYENFKKVMAQEFEMSDMGLMSYYLGLEVKQRSDGIFISQEAYARETLKKFKMKECNPVTTPIECGVKLSKDDGARKVDSTTFRSLVGSLRYLTCTRPDILFAVGLVSRFMENPSEEHMNAAKRILRYLKGTFDYGIFYTSSNDVCLKGYCDSDYAGDVDDRKSTTGFVFYFGENAISWCSRKQPIVTLSTCESEYVATTAGTCHAIWLRRLLSELYFAQDRATKIMVDNKSAIALAKNPVFHDRSKHIDARNGGIFTGGESGIVGLGGGKASLVRQLGFLTRGKFSYCLVSVSDKSNSSKLNFGANAEVLGRGVVSTPMVMKSPETFYRLTLEGISVGNQRLEMSDSGVSEEGNIIIDSGTTLTLLPIDLYNKVENALKSSIKLKRIKDPQGVLDLCYFTRNDIRIPQFTVHFKGADLKLRHDNVLVRTSNVSLCLAAKPVQDLAIYGNLAQVNFLVGYDLVKRTVSFRLLIVGDHEMKSI</sequence>
<dbReference type="Pfam" id="PF07727">
    <property type="entry name" value="RVT_2"/>
    <property type="match status" value="1"/>
</dbReference>
<evidence type="ECO:0000256" key="3">
    <source>
        <dbReference type="ARBA" id="ARBA00022525"/>
    </source>
</evidence>
<keyword evidence="5" id="KW-0064">Aspartyl protease</keyword>
<keyword evidence="6" id="KW-0378">Hydrolase</keyword>
<evidence type="ECO:0000256" key="4">
    <source>
        <dbReference type="ARBA" id="ARBA00022670"/>
    </source>
</evidence>
<dbReference type="InterPro" id="IPR013103">
    <property type="entry name" value="RVT_2"/>
</dbReference>
<dbReference type="EMBL" id="JACGWJ010000003">
    <property type="protein sequence ID" value="KAL0429360.1"/>
    <property type="molecule type" value="Genomic_DNA"/>
</dbReference>
<dbReference type="GO" id="GO:0006508">
    <property type="term" value="P:proteolysis"/>
    <property type="evidence" value="ECO:0007669"/>
    <property type="project" value="UniProtKB-KW"/>
</dbReference>
<reference evidence="9" key="1">
    <citation type="submission" date="2020-06" db="EMBL/GenBank/DDBJ databases">
        <authorList>
            <person name="Li T."/>
            <person name="Hu X."/>
            <person name="Zhang T."/>
            <person name="Song X."/>
            <person name="Zhang H."/>
            <person name="Dai N."/>
            <person name="Sheng W."/>
            <person name="Hou X."/>
            <person name="Wei L."/>
        </authorList>
    </citation>
    <scope>NUCLEOTIDE SEQUENCE</scope>
    <source>
        <strain evidence="9">G02</strain>
        <tissue evidence="9">Leaf</tissue>
    </source>
</reference>
<dbReference type="CDD" id="cd05476">
    <property type="entry name" value="pepsin_A_like_plant"/>
    <property type="match status" value="1"/>
</dbReference>
<dbReference type="InterPro" id="IPR001969">
    <property type="entry name" value="Aspartic_peptidase_AS"/>
</dbReference>
<dbReference type="Pfam" id="PF14543">
    <property type="entry name" value="TAXi_N"/>
    <property type="match status" value="1"/>
</dbReference>
<dbReference type="PANTHER" id="PTHR11439">
    <property type="entry name" value="GAG-POL-RELATED RETROTRANSPOSON"/>
    <property type="match status" value="1"/>
</dbReference>
<gene>
    <name evidence="9" type="ORF">Sradi_0562000</name>
</gene>
<dbReference type="SUPFAM" id="SSF56672">
    <property type="entry name" value="DNA/RNA polymerases"/>
    <property type="match status" value="1"/>
</dbReference>
<dbReference type="FunFam" id="2.40.70.10:FF:000050">
    <property type="entry name" value="Aspartic proteinase CDR1"/>
    <property type="match status" value="1"/>
</dbReference>
<proteinExistence type="inferred from homology"/>
<dbReference type="InterPro" id="IPR032861">
    <property type="entry name" value="TAXi_N"/>
</dbReference>
<evidence type="ECO:0000256" key="6">
    <source>
        <dbReference type="ARBA" id="ARBA00022801"/>
    </source>
</evidence>
<comment type="similarity">
    <text evidence="2">Belongs to the peptidase A1 family.</text>
</comment>
<dbReference type="Gene3D" id="2.40.70.10">
    <property type="entry name" value="Acid Proteases"/>
    <property type="match status" value="2"/>
</dbReference>
<comment type="caution">
    <text evidence="9">The sequence shown here is derived from an EMBL/GenBank/DDBJ whole genome shotgun (WGS) entry which is preliminary data.</text>
</comment>
<dbReference type="InterPro" id="IPR033121">
    <property type="entry name" value="PEPTIDASE_A1"/>
</dbReference>
<evidence type="ECO:0000256" key="2">
    <source>
        <dbReference type="ARBA" id="ARBA00007447"/>
    </source>
</evidence>
<keyword evidence="7" id="KW-0325">Glycoprotein</keyword>
<comment type="subcellular location">
    <subcellularLocation>
        <location evidence="1">Secreted</location>
    </subcellularLocation>
</comment>
<feature type="domain" description="Peptidase A1" evidence="8">
    <location>
        <begin position="260"/>
        <end position="575"/>
    </location>
</feature>